<reference evidence="2" key="1">
    <citation type="submission" date="2020-02" db="EMBL/GenBank/DDBJ databases">
        <authorList>
            <person name="Meier V. D."/>
        </authorList>
    </citation>
    <scope>NUCLEOTIDE SEQUENCE</scope>
    <source>
        <strain evidence="2">AVDCRST_MAG29</strain>
    </source>
</reference>
<name>A0A6J4L2Z1_9ACTN</name>
<evidence type="ECO:0000313" key="2">
    <source>
        <dbReference type="EMBL" id="CAA9321506.1"/>
    </source>
</evidence>
<feature type="transmembrane region" description="Helical" evidence="1">
    <location>
        <begin position="68"/>
        <end position="86"/>
    </location>
</feature>
<dbReference type="SUPFAM" id="SSF52540">
    <property type="entry name" value="P-loop containing nucleoside triphosphate hydrolases"/>
    <property type="match status" value="1"/>
</dbReference>
<gene>
    <name evidence="2" type="ORF">AVDCRST_MAG29-345</name>
</gene>
<organism evidence="2">
    <name type="scientific">uncultured Nocardioidaceae bacterium</name>
    <dbReference type="NCBI Taxonomy" id="253824"/>
    <lineage>
        <taxon>Bacteria</taxon>
        <taxon>Bacillati</taxon>
        <taxon>Actinomycetota</taxon>
        <taxon>Actinomycetes</taxon>
        <taxon>Propionibacteriales</taxon>
        <taxon>Nocardioidaceae</taxon>
        <taxon>environmental samples</taxon>
    </lineage>
</organism>
<feature type="transmembrane region" description="Helical" evidence="1">
    <location>
        <begin position="98"/>
        <end position="121"/>
    </location>
</feature>
<accession>A0A6J4L2Z1</accession>
<proteinExistence type="predicted"/>
<dbReference type="Gene3D" id="3.40.50.300">
    <property type="entry name" value="P-loop containing nucleotide triphosphate hydrolases"/>
    <property type="match status" value="1"/>
</dbReference>
<sequence length="490" mass="53881">MTLVVASAAVLGFALVLARSRLGVVAQRIVRAALDGVTAVLDPDLDDLEKERAARRAGVHLLGGAFGLAWRFGLALAAAGLVVLGADASGVEPTERVLDTMVGLDFIAGISVAAAVLWWALVKAGVVGRRRPAQEPAYAEADQLMHRLAFANRRMIRAAARLDNRIFRRSIQRVSVAPPVFIVSLPRGGTTALLNALHRLPGVATHEYRDMPFVTAPLLWSRLGGDRSKRVEKRERAHGDGLEIGLDSPEAFDEVLWRAHWPQKYAAGRIRTFDEGDLDDDATDDFARHHAKVALVRHGRSADACRYVSKNNANIGRLRVLDRMFPGCSIVVALRRPAAHAASLHRQHERFLRLHAEDPFVRDYMRDIGHLEFGELHQPIDFADLADLVGAHEPSEPDYWLAYWIAAFEEVARHQGEVVVVQQDDLRARPQATMKRVCSSLGIDNAGTDFTSEFRPGADPTPEDLFSPDLLARADDLYERVAAKAMAADG</sequence>
<protein>
    <recommendedName>
        <fullName evidence="3">Sulfotransferase</fullName>
    </recommendedName>
</protein>
<keyword evidence="1" id="KW-1133">Transmembrane helix</keyword>
<keyword evidence="1" id="KW-0472">Membrane</keyword>
<evidence type="ECO:0008006" key="3">
    <source>
        <dbReference type="Google" id="ProtNLM"/>
    </source>
</evidence>
<dbReference type="EMBL" id="CADCUG010000031">
    <property type="protein sequence ID" value="CAA9321506.1"/>
    <property type="molecule type" value="Genomic_DNA"/>
</dbReference>
<dbReference type="AlphaFoldDB" id="A0A6J4L2Z1"/>
<keyword evidence="1" id="KW-0812">Transmembrane</keyword>
<evidence type="ECO:0000256" key="1">
    <source>
        <dbReference type="SAM" id="Phobius"/>
    </source>
</evidence>
<dbReference type="InterPro" id="IPR027417">
    <property type="entry name" value="P-loop_NTPase"/>
</dbReference>
<dbReference type="Pfam" id="PF13469">
    <property type="entry name" value="Sulfotransfer_3"/>
    <property type="match status" value="1"/>
</dbReference>